<dbReference type="InParanoid" id="B0D385"/>
<organism evidence="3">
    <name type="scientific">Laccaria bicolor (strain S238N-H82 / ATCC MYA-4686)</name>
    <name type="common">Bicoloured deceiver</name>
    <name type="synonym">Laccaria laccata var. bicolor</name>
    <dbReference type="NCBI Taxonomy" id="486041"/>
    <lineage>
        <taxon>Eukaryota</taxon>
        <taxon>Fungi</taxon>
        <taxon>Dikarya</taxon>
        <taxon>Basidiomycota</taxon>
        <taxon>Agaricomycotina</taxon>
        <taxon>Agaricomycetes</taxon>
        <taxon>Agaricomycetidae</taxon>
        <taxon>Agaricales</taxon>
        <taxon>Agaricineae</taxon>
        <taxon>Hydnangiaceae</taxon>
        <taxon>Laccaria</taxon>
    </lineage>
</organism>
<proteinExistence type="predicted"/>
<dbReference type="HOGENOM" id="CLU_839563_0_0_1"/>
<dbReference type="GeneID" id="6074222"/>
<dbReference type="OrthoDB" id="10364875at2759"/>
<dbReference type="Proteomes" id="UP000001194">
    <property type="component" value="Unassembled WGS sequence"/>
</dbReference>
<dbReference type="EMBL" id="DS547096">
    <property type="protein sequence ID" value="EDR10871.1"/>
    <property type="molecule type" value="Genomic_DNA"/>
</dbReference>
<feature type="compositionally biased region" description="Low complexity" evidence="1">
    <location>
        <begin position="227"/>
        <end position="236"/>
    </location>
</feature>
<name>B0D385_LACBS</name>
<dbReference type="AlphaFoldDB" id="B0D385"/>
<dbReference type="KEGG" id="lbc:LACBIDRAFT_315810"/>
<evidence type="ECO:0000313" key="2">
    <source>
        <dbReference type="EMBL" id="EDR10871.1"/>
    </source>
</evidence>
<evidence type="ECO:0000256" key="1">
    <source>
        <dbReference type="SAM" id="MobiDB-lite"/>
    </source>
</evidence>
<sequence length="331" mass="35902">MLQTTPPSTSTSEAVRSNLLKENLVYVKESEVYSIFETTFVVGRVYSEAQIIQEQLYYQVESGTRLTVLTVFLSPSANLKDIMGPYLTRIDLAARHRFIFTKSGESLVIGRFNAQDYVELQKCDPILQDARFKTPTEIYVFFEDRDCLLVSGDPVFSFQGRFHLLPPYGGESESKSDYHASKSDGASAEHADASGSDSCSPASDEAETSDTTAASEQEGDHEEKNLDPTSSSSGDLPSKDSELLGTIAEPAPAIIQHHVDSSSGDGQLTIEANQDLDLPILIVTSADQTPFVFADLDNGPSSSQCSPRDGSPRTVVCIACHAASPVCIHND</sequence>
<feature type="compositionally biased region" description="Basic and acidic residues" evidence="1">
    <location>
        <begin position="173"/>
        <end position="192"/>
    </location>
</feature>
<feature type="region of interest" description="Disordered" evidence="1">
    <location>
        <begin position="173"/>
        <end position="242"/>
    </location>
</feature>
<protein>
    <submittedName>
        <fullName evidence="2">Predicted protein</fullName>
    </submittedName>
</protein>
<dbReference type="RefSeq" id="XP_001878172.1">
    <property type="nucleotide sequence ID" value="XM_001878137.1"/>
</dbReference>
<accession>B0D385</accession>
<gene>
    <name evidence="2" type="ORF">LACBIDRAFT_315810</name>
</gene>
<evidence type="ECO:0000313" key="3">
    <source>
        <dbReference type="Proteomes" id="UP000001194"/>
    </source>
</evidence>
<reference evidence="2 3" key="1">
    <citation type="journal article" date="2008" name="Nature">
        <title>The genome of Laccaria bicolor provides insights into mycorrhizal symbiosis.</title>
        <authorList>
            <person name="Martin F."/>
            <person name="Aerts A."/>
            <person name="Ahren D."/>
            <person name="Brun A."/>
            <person name="Danchin E.G.J."/>
            <person name="Duchaussoy F."/>
            <person name="Gibon J."/>
            <person name="Kohler A."/>
            <person name="Lindquist E."/>
            <person name="Pereda V."/>
            <person name="Salamov A."/>
            <person name="Shapiro H.J."/>
            <person name="Wuyts J."/>
            <person name="Blaudez D."/>
            <person name="Buee M."/>
            <person name="Brokstein P."/>
            <person name="Canbaeck B."/>
            <person name="Cohen D."/>
            <person name="Courty P.E."/>
            <person name="Coutinho P.M."/>
            <person name="Delaruelle C."/>
            <person name="Detter J.C."/>
            <person name="Deveau A."/>
            <person name="DiFazio S."/>
            <person name="Duplessis S."/>
            <person name="Fraissinet-Tachet L."/>
            <person name="Lucic E."/>
            <person name="Frey-Klett P."/>
            <person name="Fourrey C."/>
            <person name="Feussner I."/>
            <person name="Gay G."/>
            <person name="Grimwood J."/>
            <person name="Hoegger P.J."/>
            <person name="Jain P."/>
            <person name="Kilaru S."/>
            <person name="Labbe J."/>
            <person name="Lin Y.C."/>
            <person name="Legue V."/>
            <person name="Le Tacon F."/>
            <person name="Marmeisse R."/>
            <person name="Melayah D."/>
            <person name="Montanini B."/>
            <person name="Muratet M."/>
            <person name="Nehls U."/>
            <person name="Niculita-Hirzel H."/>
            <person name="Oudot-Le Secq M.P."/>
            <person name="Peter M."/>
            <person name="Quesneville H."/>
            <person name="Rajashekar B."/>
            <person name="Reich M."/>
            <person name="Rouhier N."/>
            <person name="Schmutz J."/>
            <person name="Yin T."/>
            <person name="Chalot M."/>
            <person name="Henrissat B."/>
            <person name="Kuees U."/>
            <person name="Lucas S."/>
            <person name="Van de Peer Y."/>
            <person name="Podila G.K."/>
            <person name="Polle A."/>
            <person name="Pukkila P.J."/>
            <person name="Richardson P.M."/>
            <person name="Rouze P."/>
            <person name="Sanders I.R."/>
            <person name="Stajich J.E."/>
            <person name="Tunlid A."/>
            <person name="Tuskan G."/>
            <person name="Grigoriev I.V."/>
        </authorList>
    </citation>
    <scope>NUCLEOTIDE SEQUENCE [LARGE SCALE GENOMIC DNA]</scope>
    <source>
        <strain evidence="3">S238N-H82 / ATCC MYA-4686</strain>
    </source>
</reference>
<keyword evidence="3" id="KW-1185">Reference proteome</keyword>